<evidence type="ECO:0000256" key="1">
    <source>
        <dbReference type="ARBA" id="ARBA00022596"/>
    </source>
</evidence>
<proteinExistence type="predicted"/>
<keyword evidence="2" id="KW-0479">Metal-binding</keyword>
<comment type="caution">
    <text evidence="4">The sequence shown here is derived from an EMBL/GenBank/DDBJ whole genome shotgun (WGS) entry which is preliminary data.</text>
</comment>
<dbReference type="RefSeq" id="WP_200354457.1">
    <property type="nucleotide sequence ID" value="NZ_JAENIL010000007.1"/>
</dbReference>
<evidence type="ECO:0000256" key="3">
    <source>
        <dbReference type="ARBA" id="ARBA00022833"/>
    </source>
</evidence>
<gene>
    <name evidence="4" type="ORF">JIN87_05140</name>
</gene>
<sequence>MHELSLFADMMNKVHQIVVENNAERATHISVELGALSHISPGHFREHFDEAKVGTVAEHAELDVFQNDDPNDPNAQEMILQTIELE</sequence>
<protein>
    <submittedName>
        <fullName evidence="4">Hydrogenase maturation nickel metallochaperone HypA</fullName>
    </submittedName>
</protein>
<keyword evidence="5" id="KW-1185">Reference proteome</keyword>
<evidence type="ECO:0000256" key="2">
    <source>
        <dbReference type="ARBA" id="ARBA00022723"/>
    </source>
</evidence>
<reference evidence="4" key="1">
    <citation type="submission" date="2021-01" db="EMBL/GenBank/DDBJ databases">
        <title>Modified the classification status of verrucomicrobia.</title>
        <authorList>
            <person name="Feng X."/>
        </authorList>
    </citation>
    <scope>NUCLEOTIDE SEQUENCE</scope>
    <source>
        <strain evidence="4">KCTC 13126</strain>
    </source>
</reference>
<accession>A0A934RSV2</accession>
<dbReference type="EMBL" id="JAENIL010000007">
    <property type="protein sequence ID" value="MBK1876242.1"/>
    <property type="molecule type" value="Genomic_DNA"/>
</dbReference>
<dbReference type="Gene3D" id="3.30.2320.50">
    <property type="match status" value="1"/>
</dbReference>
<dbReference type="GO" id="GO:0051604">
    <property type="term" value="P:protein maturation"/>
    <property type="evidence" value="ECO:0007669"/>
    <property type="project" value="InterPro"/>
</dbReference>
<dbReference type="Pfam" id="PF01155">
    <property type="entry name" value="HypA"/>
    <property type="match status" value="1"/>
</dbReference>
<evidence type="ECO:0000313" key="4">
    <source>
        <dbReference type="EMBL" id="MBK1876242.1"/>
    </source>
</evidence>
<keyword evidence="1" id="KW-0533">Nickel</keyword>
<name>A0A934RSV2_9BACT</name>
<keyword evidence="3" id="KW-0862">Zinc</keyword>
<dbReference type="AlphaFoldDB" id="A0A934RSV2"/>
<dbReference type="GO" id="GO:0016151">
    <property type="term" value="F:nickel cation binding"/>
    <property type="evidence" value="ECO:0007669"/>
    <property type="project" value="InterPro"/>
</dbReference>
<dbReference type="Proteomes" id="UP000617628">
    <property type="component" value="Unassembled WGS sequence"/>
</dbReference>
<dbReference type="InterPro" id="IPR000688">
    <property type="entry name" value="HypA/HybF"/>
</dbReference>
<evidence type="ECO:0000313" key="5">
    <source>
        <dbReference type="Proteomes" id="UP000617628"/>
    </source>
</evidence>
<organism evidence="4 5">
    <name type="scientific">Pelagicoccus mobilis</name>
    <dbReference type="NCBI Taxonomy" id="415221"/>
    <lineage>
        <taxon>Bacteria</taxon>
        <taxon>Pseudomonadati</taxon>
        <taxon>Verrucomicrobiota</taxon>
        <taxon>Opitutia</taxon>
        <taxon>Puniceicoccales</taxon>
        <taxon>Pelagicoccaceae</taxon>
        <taxon>Pelagicoccus</taxon>
    </lineage>
</organism>